<dbReference type="InterPro" id="IPR001604">
    <property type="entry name" value="Endo_G_ENPP1-like_dom"/>
</dbReference>
<name>A0A4P9Y3I1_9FUNG</name>
<evidence type="ECO:0008006" key="10">
    <source>
        <dbReference type="Google" id="ProtNLM"/>
    </source>
</evidence>
<dbReference type="EMBL" id="KZ988010">
    <property type="protein sequence ID" value="RKP13477.1"/>
    <property type="molecule type" value="Genomic_DNA"/>
</dbReference>
<protein>
    <recommendedName>
        <fullName evidence="10">DNA/RNA non-specific endonuclease domain-containing protein</fullName>
    </recommendedName>
</protein>
<feature type="domain" description="ENPP1-3/EXOG-like endonuclease/phosphodiesterase" evidence="6">
    <location>
        <begin position="111"/>
        <end position="318"/>
    </location>
</feature>
<dbReference type="PANTHER" id="PTHR13966">
    <property type="entry name" value="ENDONUCLEASE RELATED"/>
    <property type="match status" value="1"/>
</dbReference>
<dbReference type="InterPro" id="IPR040255">
    <property type="entry name" value="Non-specific_endonuclease"/>
</dbReference>
<feature type="signal peptide" evidence="5">
    <location>
        <begin position="1"/>
        <end position="20"/>
    </location>
</feature>
<dbReference type="GO" id="GO:0046872">
    <property type="term" value="F:metal ion binding"/>
    <property type="evidence" value="ECO:0007669"/>
    <property type="project" value="UniProtKB-KW"/>
</dbReference>
<dbReference type="SUPFAM" id="SSF54060">
    <property type="entry name" value="His-Me finger endonucleases"/>
    <property type="match status" value="1"/>
</dbReference>
<evidence type="ECO:0000313" key="8">
    <source>
        <dbReference type="EMBL" id="RKP13477.1"/>
    </source>
</evidence>
<dbReference type="SMART" id="SM00892">
    <property type="entry name" value="Endonuclease_NS"/>
    <property type="match status" value="1"/>
</dbReference>
<feature type="active site" description="Proton acceptor" evidence="2">
    <location>
        <position position="194"/>
    </location>
</feature>
<evidence type="ECO:0000256" key="4">
    <source>
        <dbReference type="SAM" id="MobiDB-lite"/>
    </source>
</evidence>
<dbReference type="GO" id="GO:0016787">
    <property type="term" value="F:hydrolase activity"/>
    <property type="evidence" value="ECO:0007669"/>
    <property type="project" value="InterPro"/>
</dbReference>
<organism evidence="8 9">
    <name type="scientific">Piptocephalis cylindrospora</name>
    <dbReference type="NCBI Taxonomy" id="1907219"/>
    <lineage>
        <taxon>Eukaryota</taxon>
        <taxon>Fungi</taxon>
        <taxon>Fungi incertae sedis</taxon>
        <taxon>Zoopagomycota</taxon>
        <taxon>Zoopagomycotina</taxon>
        <taxon>Zoopagomycetes</taxon>
        <taxon>Zoopagales</taxon>
        <taxon>Piptocephalidaceae</taxon>
        <taxon>Piptocephalis</taxon>
    </lineage>
</organism>
<reference evidence="9" key="1">
    <citation type="journal article" date="2018" name="Nat. Microbiol.">
        <title>Leveraging single-cell genomics to expand the fungal tree of life.</title>
        <authorList>
            <person name="Ahrendt S.R."/>
            <person name="Quandt C.A."/>
            <person name="Ciobanu D."/>
            <person name="Clum A."/>
            <person name="Salamov A."/>
            <person name="Andreopoulos B."/>
            <person name="Cheng J.F."/>
            <person name="Woyke T."/>
            <person name="Pelin A."/>
            <person name="Henrissat B."/>
            <person name="Reynolds N.K."/>
            <person name="Benny G.L."/>
            <person name="Smith M.E."/>
            <person name="James T.Y."/>
            <person name="Grigoriev I.V."/>
        </authorList>
    </citation>
    <scope>NUCLEOTIDE SEQUENCE [LARGE SCALE GENOMIC DNA]</scope>
</reference>
<dbReference type="Gene3D" id="3.40.570.10">
    <property type="entry name" value="Extracellular Endonuclease, subunit A"/>
    <property type="match status" value="1"/>
</dbReference>
<feature type="compositionally biased region" description="Polar residues" evidence="4">
    <location>
        <begin position="382"/>
        <end position="397"/>
    </location>
</feature>
<dbReference type="InterPro" id="IPR020821">
    <property type="entry name" value="ENPP1-3/EXOG-like_nuc-like"/>
</dbReference>
<feature type="binding site" evidence="3">
    <location>
        <position position="232"/>
    </location>
    <ligand>
        <name>Mg(2+)</name>
        <dbReference type="ChEBI" id="CHEBI:18420"/>
        <note>catalytic</note>
    </ligand>
</feature>
<dbReference type="InterPro" id="IPR044929">
    <property type="entry name" value="DNA/RNA_non-sp_Endonuclease_sf"/>
</dbReference>
<evidence type="ECO:0000259" key="7">
    <source>
        <dbReference type="SMART" id="SM00892"/>
    </source>
</evidence>
<comment type="similarity">
    <text evidence="1">Belongs to the DNA/RNA non-specific endonuclease family.</text>
</comment>
<dbReference type="Pfam" id="PF01223">
    <property type="entry name" value="Endonuclease_NS"/>
    <property type="match status" value="1"/>
</dbReference>
<evidence type="ECO:0000313" key="9">
    <source>
        <dbReference type="Proteomes" id="UP000267251"/>
    </source>
</evidence>
<accession>A0A4P9Y3I1</accession>
<evidence type="ECO:0000256" key="5">
    <source>
        <dbReference type="SAM" id="SignalP"/>
    </source>
</evidence>
<dbReference type="AlphaFoldDB" id="A0A4P9Y3I1"/>
<evidence type="ECO:0000256" key="1">
    <source>
        <dbReference type="ARBA" id="ARBA00010052"/>
    </source>
</evidence>
<keyword evidence="3" id="KW-0479">Metal-binding</keyword>
<sequence>MKAVHLITAISLAFVSIVWAVKPQSSPINTAPSSVDVDSSGLDSAISAIIRINNAEAIYGMIKDDDFQKTIQDRSSLLHLYDLPRTIPNFRSVTKEGSNGNMGDFISTRDLGYYASGYDSHLHICRWSMVVMTKGQFPTTFPPRISQTFLQFKGRKSWSDIYTDVENSLKAAKKHSTRGPALDETSFNTFNRGHMVGVADVAGISQKTSDQTLLNRGTFFMDNVVPQLIQFNDGAWRVFEESIRIISNEMNVLWVISGPVVRGKEAPPKKSFLPSAYFKILLGIKDGEFYVGIIEVPKDFVLDSTASNWHQWRRQSEELPPRPKTAIPYPKLLLPIKPFPKLRNALKENGRTLNDIWEAFDWDETIKKRWEEIQKSQRRRQSNSTGHAKTLARSSTAPAVPSQPRRGPLTRSPGSPIESPVTPSSKHHSSSRSRTSPAPPSNNDFPPLSGAVSSSQRPNSVKANRNKKLSRSFTAPVEPVNHDIRASPSSQLPVESMTPPPKSEKKPLSVSIPPPEEDDDGLYYRLSPGPPSPRPRRNRANPVPLVAPLTITLYPKVAEAIAAKKEKRETNE</sequence>
<evidence type="ECO:0000256" key="2">
    <source>
        <dbReference type="PIRSR" id="PIRSR640255-1"/>
    </source>
</evidence>
<dbReference type="Proteomes" id="UP000267251">
    <property type="component" value="Unassembled WGS sequence"/>
</dbReference>
<dbReference type="GO" id="GO:0003676">
    <property type="term" value="F:nucleic acid binding"/>
    <property type="evidence" value="ECO:0007669"/>
    <property type="project" value="InterPro"/>
</dbReference>
<dbReference type="OrthoDB" id="5418055at2759"/>
<evidence type="ECO:0000256" key="3">
    <source>
        <dbReference type="PIRSR" id="PIRSR640255-2"/>
    </source>
</evidence>
<gene>
    <name evidence="8" type="ORF">BJ684DRAFT_20036</name>
</gene>
<keyword evidence="5" id="KW-0732">Signal</keyword>
<feature type="chain" id="PRO_5020981862" description="DNA/RNA non-specific endonuclease domain-containing protein" evidence="5">
    <location>
        <begin position="21"/>
        <end position="572"/>
    </location>
</feature>
<keyword evidence="9" id="KW-1185">Reference proteome</keyword>
<dbReference type="SMART" id="SM00477">
    <property type="entry name" value="NUC"/>
    <property type="match status" value="1"/>
</dbReference>
<dbReference type="GO" id="GO:0004519">
    <property type="term" value="F:endonuclease activity"/>
    <property type="evidence" value="ECO:0007669"/>
    <property type="project" value="TreeGrafter"/>
</dbReference>
<dbReference type="InterPro" id="IPR044925">
    <property type="entry name" value="His-Me_finger_sf"/>
</dbReference>
<proteinExistence type="inferred from homology"/>
<feature type="domain" description="DNA/RNA non-specific endonuclease/pyrophosphatase/phosphodiesterase" evidence="7">
    <location>
        <begin position="110"/>
        <end position="326"/>
    </location>
</feature>
<dbReference type="PANTHER" id="PTHR13966:SF5">
    <property type="entry name" value="ENDONUCLEASE G, MITOCHONDRIAL"/>
    <property type="match status" value="1"/>
</dbReference>
<evidence type="ECO:0000259" key="6">
    <source>
        <dbReference type="SMART" id="SM00477"/>
    </source>
</evidence>
<feature type="region of interest" description="Disordered" evidence="4">
    <location>
        <begin position="374"/>
        <end position="541"/>
    </location>
</feature>
<feature type="compositionally biased region" description="Polar residues" evidence="4">
    <location>
        <begin position="451"/>
        <end position="463"/>
    </location>
</feature>